<dbReference type="CDD" id="cd13959">
    <property type="entry name" value="PT_UbiA_COQ2"/>
    <property type="match status" value="1"/>
</dbReference>
<feature type="transmembrane region" description="Helical" evidence="10">
    <location>
        <begin position="250"/>
        <end position="270"/>
    </location>
</feature>
<keyword evidence="8 10" id="KW-0472">Membrane</keyword>
<comment type="caution">
    <text evidence="11">The sequence shown here is derived from an EMBL/GenBank/DDBJ whole genome shotgun (WGS) entry which is preliminary data.</text>
</comment>
<protein>
    <recommendedName>
        <fullName evidence="10">4-hydroxybenzoate polyprenyltransferase, mitochondrial</fullName>
        <shortName evidence="10">4-HB polyprenyltransferase</shortName>
        <ecNumber evidence="10">2.5.1.39</ecNumber>
    </recommendedName>
    <alternativeName>
        <fullName evidence="10">Para-hydroxybenzoate--polyprenyltransferase</fullName>
        <shortName evidence="10">PHB:PPT</shortName>
        <shortName evidence="10">PHB:polyprenyltransferase</shortName>
    </alternativeName>
</protein>
<dbReference type="GO" id="GO:0006744">
    <property type="term" value="P:ubiquinone biosynthetic process"/>
    <property type="evidence" value="ECO:0007669"/>
    <property type="project" value="UniProtKB-UniRule"/>
</dbReference>
<comment type="function">
    <text evidence="10">Catalyzes the prenylation of para-hydroxybenzoate (PHB) with an all-trans polyprenyl group. Mediates the second step in the final reaction sequence of coenzyme Q (CoQ) biosynthesis, which is the condensation of the polyisoprenoid side chain with PHB, generating the first membrane-bound Q intermediate.</text>
</comment>
<gene>
    <name evidence="11" type="ORF">JX265_005175</name>
</gene>
<dbReference type="GO" id="GO:0008412">
    <property type="term" value="F:4-hydroxybenzoate polyprenyltransferase activity"/>
    <property type="evidence" value="ECO:0007669"/>
    <property type="project" value="UniProtKB-EC"/>
</dbReference>
<keyword evidence="7 10" id="KW-1133">Transmembrane helix</keyword>
<evidence type="ECO:0000256" key="4">
    <source>
        <dbReference type="ARBA" id="ARBA00005985"/>
    </source>
</evidence>
<sequence>MSRRQPSTKLSTNKETPHDDDAAKLFDGIHSGAWVYRFPPSWVPYIQLARLSPPVPVLLIYFPHVFGIAHAAATQKAPLGDVIRVCLLLLGGSFFLSNAIHGWNDLIDAPIDRQIPRTRNRPVARGAISPQGAMIFTISQAFGAALFLLFLPSDTVLCTLPSIVANTYYPFAKRHTHFPQVVLGVALQWAVIVGSCAMGGGSPRANTSVLYLFLGSLLWTVIYDTIYGFQDYADDIKIGVKSTAVLFGEWGKPILWLMSNCMAGLLLASGQAAEMSLIYLVIAVGGTFGCLNWMMASVNLKSPDSCAWWFTYGFWGPAVSISLGLLCEYIFA</sequence>
<dbReference type="Gene3D" id="1.10.357.140">
    <property type="entry name" value="UbiA prenyltransferase"/>
    <property type="match status" value="1"/>
</dbReference>
<accession>A0A9P9WPP3</accession>
<proteinExistence type="inferred from homology"/>
<keyword evidence="5 10" id="KW-0808">Transferase</keyword>
<reference evidence="11" key="1">
    <citation type="submission" date="2021-03" db="EMBL/GenBank/DDBJ databases">
        <title>Revisited historic fungal species revealed as producer of novel bioactive compounds through whole genome sequencing and comparative genomics.</title>
        <authorList>
            <person name="Vignolle G.A."/>
            <person name="Hochenegger N."/>
            <person name="Mach R.L."/>
            <person name="Mach-Aigner A.R."/>
            <person name="Javad Rahimi M."/>
            <person name="Salim K.A."/>
            <person name="Chan C.M."/>
            <person name="Lim L.B.L."/>
            <person name="Cai F."/>
            <person name="Druzhinina I.S."/>
            <person name="U'Ren J.M."/>
            <person name="Derntl C."/>
        </authorList>
    </citation>
    <scope>NUCLEOTIDE SEQUENCE</scope>
    <source>
        <strain evidence="11">TUCIM 5799</strain>
    </source>
</reference>
<comment type="similarity">
    <text evidence="4 10">Belongs to the UbiA prenyltransferase family.</text>
</comment>
<keyword evidence="6 10" id="KW-0812">Transmembrane</keyword>
<dbReference type="EMBL" id="JAFIMR010000010">
    <property type="protein sequence ID" value="KAI1873553.1"/>
    <property type="molecule type" value="Genomic_DNA"/>
</dbReference>
<comment type="cofactor">
    <cofactor evidence="1 10">
        <name>Mg(2+)</name>
        <dbReference type="ChEBI" id="CHEBI:18420"/>
    </cofactor>
</comment>
<evidence type="ECO:0000256" key="2">
    <source>
        <dbReference type="ARBA" id="ARBA00004141"/>
    </source>
</evidence>
<comment type="pathway">
    <text evidence="10">Cofactor biosynthesis; ubiquinone biosynthesis.</text>
</comment>
<keyword evidence="9" id="KW-0325">Glycoprotein</keyword>
<dbReference type="PANTHER" id="PTHR11048:SF28">
    <property type="entry name" value="4-HYDROXYBENZOATE POLYPRENYLTRANSFERASE, MITOCHONDRIAL"/>
    <property type="match status" value="1"/>
</dbReference>
<keyword evidence="10" id="KW-0496">Mitochondrion</keyword>
<evidence type="ECO:0000313" key="12">
    <source>
        <dbReference type="Proteomes" id="UP000829685"/>
    </source>
</evidence>
<evidence type="ECO:0000256" key="8">
    <source>
        <dbReference type="ARBA" id="ARBA00023136"/>
    </source>
</evidence>
<evidence type="ECO:0000256" key="9">
    <source>
        <dbReference type="ARBA" id="ARBA00023180"/>
    </source>
</evidence>
<dbReference type="AlphaFoldDB" id="A0A9P9WPP3"/>
<evidence type="ECO:0000256" key="6">
    <source>
        <dbReference type="ARBA" id="ARBA00022692"/>
    </source>
</evidence>
<dbReference type="PANTHER" id="PTHR11048">
    <property type="entry name" value="PRENYLTRANSFERASES"/>
    <property type="match status" value="1"/>
</dbReference>
<evidence type="ECO:0000256" key="5">
    <source>
        <dbReference type="ARBA" id="ARBA00022679"/>
    </source>
</evidence>
<feature type="transmembrane region" description="Helical" evidence="10">
    <location>
        <begin position="209"/>
        <end position="230"/>
    </location>
</feature>
<feature type="transmembrane region" description="Helical" evidence="10">
    <location>
        <begin position="307"/>
        <end position="331"/>
    </location>
</feature>
<dbReference type="InterPro" id="IPR044878">
    <property type="entry name" value="UbiA_sf"/>
</dbReference>
<dbReference type="InterPro" id="IPR039653">
    <property type="entry name" value="Prenyltransferase"/>
</dbReference>
<feature type="transmembrane region" description="Helical" evidence="10">
    <location>
        <begin position="277"/>
        <end position="295"/>
    </location>
</feature>
<keyword evidence="12" id="KW-1185">Reference proteome</keyword>
<evidence type="ECO:0000313" key="11">
    <source>
        <dbReference type="EMBL" id="KAI1873553.1"/>
    </source>
</evidence>
<evidence type="ECO:0000256" key="7">
    <source>
        <dbReference type="ARBA" id="ARBA00022989"/>
    </source>
</evidence>
<keyword evidence="10" id="KW-0831">Ubiquinone biosynthesis</keyword>
<dbReference type="HAMAP" id="MF_01635">
    <property type="entry name" value="UbiA"/>
    <property type="match status" value="1"/>
</dbReference>
<dbReference type="FunFam" id="1.20.120.1780:FF:000001">
    <property type="entry name" value="4-hydroxybenzoate octaprenyltransferase"/>
    <property type="match status" value="1"/>
</dbReference>
<name>A0A9P9WPP3_9PEZI</name>
<dbReference type="Pfam" id="PF01040">
    <property type="entry name" value="UbiA"/>
    <property type="match status" value="1"/>
</dbReference>
<dbReference type="InterPro" id="IPR000537">
    <property type="entry name" value="UbiA_prenyltransferase"/>
</dbReference>
<comment type="pathway">
    <text evidence="3">Secondary metabolite biosynthesis; terpenoid biosynthesis.</text>
</comment>
<evidence type="ECO:0000256" key="1">
    <source>
        <dbReference type="ARBA" id="ARBA00001946"/>
    </source>
</evidence>
<dbReference type="InterPro" id="IPR006370">
    <property type="entry name" value="HB_polyprenyltransferase-like"/>
</dbReference>
<evidence type="ECO:0000256" key="10">
    <source>
        <dbReference type="HAMAP-Rule" id="MF_03189"/>
    </source>
</evidence>
<dbReference type="GO" id="GO:0008299">
    <property type="term" value="P:isoprenoid biosynthetic process"/>
    <property type="evidence" value="ECO:0007669"/>
    <property type="project" value="UniProtKB-UniRule"/>
</dbReference>
<comment type="subcellular location">
    <subcellularLocation>
        <location evidence="2">Membrane</location>
        <topology evidence="2">Multi-pass membrane protein</topology>
    </subcellularLocation>
    <subcellularLocation>
        <location evidence="10">Mitochondrion inner membrane</location>
        <topology evidence="10">Multi-pass membrane protein</topology>
        <orientation evidence="10">Matrix side</orientation>
    </subcellularLocation>
</comment>
<dbReference type="EC" id="2.5.1.39" evidence="10"/>
<feature type="transmembrane region" description="Helical" evidence="10">
    <location>
        <begin position="178"/>
        <end position="197"/>
    </location>
</feature>
<evidence type="ECO:0000256" key="3">
    <source>
        <dbReference type="ARBA" id="ARBA00004721"/>
    </source>
</evidence>
<dbReference type="OrthoDB" id="18170at2759"/>
<dbReference type="FunFam" id="1.10.357.140:FF:000008">
    <property type="entry name" value="4-hydroxybenzoate octaprenyltransferase"/>
    <property type="match status" value="1"/>
</dbReference>
<comment type="catalytic activity">
    <reaction evidence="10">
        <text>an all-trans-polyprenyl diphosphate + 4-hydroxybenzoate = a 4-hydroxy-3-(all-trans-polyprenyl)benzoate + diphosphate</text>
        <dbReference type="Rhea" id="RHEA:44504"/>
        <dbReference type="Rhea" id="RHEA-COMP:9514"/>
        <dbReference type="Rhea" id="RHEA-COMP:9564"/>
        <dbReference type="ChEBI" id="CHEBI:17879"/>
        <dbReference type="ChEBI" id="CHEBI:33019"/>
        <dbReference type="ChEBI" id="CHEBI:58914"/>
        <dbReference type="ChEBI" id="CHEBI:78396"/>
        <dbReference type="EC" id="2.5.1.39"/>
    </reaction>
</comment>
<dbReference type="Gene3D" id="1.20.120.1780">
    <property type="entry name" value="UbiA prenyltransferase"/>
    <property type="match status" value="1"/>
</dbReference>
<dbReference type="Proteomes" id="UP000829685">
    <property type="component" value="Unassembled WGS sequence"/>
</dbReference>
<dbReference type="GO" id="GO:0005743">
    <property type="term" value="C:mitochondrial inner membrane"/>
    <property type="evidence" value="ECO:0007669"/>
    <property type="project" value="UniProtKB-SubCell"/>
</dbReference>
<keyword evidence="10" id="KW-0414">Isoprene biosynthesis</keyword>
<keyword evidence="10" id="KW-0999">Mitochondrion inner membrane</keyword>
<organism evidence="11 12">
    <name type="scientific">Neoarthrinium moseri</name>
    <dbReference type="NCBI Taxonomy" id="1658444"/>
    <lineage>
        <taxon>Eukaryota</taxon>
        <taxon>Fungi</taxon>
        <taxon>Dikarya</taxon>
        <taxon>Ascomycota</taxon>
        <taxon>Pezizomycotina</taxon>
        <taxon>Sordariomycetes</taxon>
        <taxon>Xylariomycetidae</taxon>
        <taxon>Amphisphaeriales</taxon>
        <taxon>Apiosporaceae</taxon>
        <taxon>Neoarthrinium</taxon>
    </lineage>
</organism>